<dbReference type="Proteomes" id="UP000324705">
    <property type="component" value="Chromosome 1A"/>
</dbReference>
<feature type="region of interest" description="Disordered" evidence="1">
    <location>
        <begin position="1"/>
        <end position="28"/>
    </location>
</feature>
<evidence type="ECO:0000313" key="3">
    <source>
        <dbReference type="EMBL" id="VAH06408.1"/>
    </source>
</evidence>
<feature type="region of interest" description="Disordered" evidence="1">
    <location>
        <begin position="537"/>
        <end position="558"/>
    </location>
</feature>
<feature type="region of interest" description="Disordered" evidence="1">
    <location>
        <begin position="1112"/>
        <end position="1156"/>
    </location>
</feature>
<dbReference type="Pfam" id="PF05641">
    <property type="entry name" value="Agenet"/>
    <property type="match status" value="1"/>
</dbReference>
<keyword evidence="4" id="KW-1185">Reference proteome</keyword>
<feature type="region of interest" description="Disordered" evidence="1">
    <location>
        <begin position="946"/>
        <end position="980"/>
    </location>
</feature>
<sequence>MDYDDTDFQSRNFQLAGEDNSKSPSSLRPFALPKLDTDDQLQGHLRFGNLTDSEGFFSVGGHDNSWIEVLSTGSSVVGFSSSAAESCSISRSNYVWSEATSTECVEMLLKSVGENEMTGNMNDNVRQQLSGMDSQIGPSNMQPNSSDSPSDSIVVPTENDQSQGTRSRMPEDPLTSQPQFEDIAPFSMVDKAEHAMPSTLSGRKSNYMLDSVSEKCIVSEKLSSASQNTPEGCPAVDNYFKVVHDGDSLDNLNIHSAGVDSDKLSNEAFSELARIQNIYSTDSYHFEQGNHMHANKLEGGMHELQKLTESSDGLLEAITNPVKMLQMNDDTCKSATDSLQPSLSQVEHGAEGHKILVDAHKKPVIKNFSIGEEPSSAKSCQNQSDLNNSNRHPVTPLSTESGELIQSPDGKQPAHVIGAPEETESDGVEDTVVDVSEHGVPEQHQESVDNLKNVVMDDTPVLEDEPGTNSGPQEKEIAPLSNLSSDIISTTVADTSNKSMDKPDCSGGVPSDGSPAGVLEGNDSTISSINHVDAVDKGANSSSEVGGHNVAPVSESSANKSAMSVNSDINSICSSGTVPVAKNPQCEGLATSLASLTTNQSQDKSGDHPDAHTENCQVGRPLQSEDQEISHPQKCQIGGSSVQSEHQGNLATASSLDLSSGKDAQTIIETPLNANDDLNVHIKDNEGNCNDATCGSPTVISCTEPFLQEGGQEGIAVLHRNLTEQTEDKKDPTASAGASPSSEDCSARNIKHNLTSEETNTTGDDRSFSFEVGDPPKVSEKVHRPAWSPFPRSKAALSTEVNSEIPKPGTPGNVLKHTSEVSKKMAVLDTGKEQQSGNKVVESVGVLSSSSHIGHSTETKSAPLEQPQQHPTPESSALAHQPFTDLQHVQLRAQIFVYGALIQGIPPAEAYMVSAFGEPVGGGKPAWEAVWRVAVKIFQNQKSPVAGLETPTSSRIGSNVAEKASKGTAGKTSPASNKGGKAVLPAHTAVTLQSPTFNMSPLGSSTLNLQRGSHLDFSQAVSPVFAYNSQTRQPTSAVASWFPQSHGTRAAPWLAPPQNLIFDSSMQPTVPSSESAKGSSKTISISQAITPGLFLPSQASSAVASPLAVVQEEKQKTPASKRNRAGAASPKPRKRKKASASQEQQPDIASSQLKTDIASSQLKTDIASVIPATEQTPGFTLSTRSPSNVLGSRLVPNSSLITSVPNYLGGKGAEQRIIFSEQISGAVDQSMDQAKGASMYSEEALRHSEGVWNHLSTNSRSKLPAEVEQKLTSAAAAASAAVSVAKAAAEAAKMASVAALQAKMMAEEALGSMKSANSLQKRDTGEVDVNNMASVSSLTPKSSWKIKDSTNAPGSTISVAREVARKRVEEASAAAKRAENLDAILKAAELAAEAVFKAGTIIGMGEPLPFTLSELLEAGPDGYWKSDRVKNMKTGNTSENAVTEELEIPTNKSGKKHDSKAKYDQAIQNLEPSSSVKSLQPDKMPSGNGIEDNPTAGPLNGNTTDTAPSIIWNGIGKGSLVEVFAAEGGSRAAWFSAKVLDINEDSACINYEAHGEGTGLSKEWVSLKQEGEKAPHIRLAHPATISNLKGTRKRRRDTAGNYSWAIGDHVDAWIKKQLAGGSHFSEW</sequence>
<feature type="compositionally biased region" description="Polar residues" evidence="1">
    <location>
        <begin position="638"/>
        <end position="658"/>
    </location>
</feature>
<feature type="region of interest" description="Disordered" evidence="1">
    <location>
        <begin position="1062"/>
        <end position="1081"/>
    </location>
</feature>
<dbReference type="Gramene" id="TRITD1Av1G141790.6">
    <property type="protein sequence ID" value="TRITD1Av1G141790.6"/>
    <property type="gene ID" value="TRITD1Av1G141790"/>
</dbReference>
<feature type="compositionally biased region" description="Polar residues" evidence="1">
    <location>
        <begin position="1142"/>
        <end position="1156"/>
    </location>
</feature>
<feature type="region of interest" description="Disordered" evidence="1">
    <location>
        <begin position="370"/>
        <end position="427"/>
    </location>
</feature>
<feature type="compositionally biased region" description="Polar residues" evidence="1">
    <location>
        <begin position="376"/>
        <end position="401"/>
    </location>
</feature>
<feature type="compositionally biased region" description="Polar residues" evidence="1">
    <location>
        <begin position="752"/>
        <end position="762"/>
    </location>
</feature>
<dbReference type="InterPro" id="IPR008395">
    <property type="entry name" value="Agenet-like_dom"/>
</dbReference>
<dbReference type="InterPro" id="IPR055274">
    <property type="entry name" value="SWO1"/>
</dbReference>
<dbReference type="PANTHER" id="PTHR48429">
    <property type="entry name" value="AGENET DOMAIN-CONTAINING PROTEIN"/>
    <property type="match status" value="1"/>
</dbReference>
<evidence type="ECO:0000313" key="4">
    <source>
        <dbReference type="Proteomes" id="UP000324705"/>
    </source>
</evidence>
<feature type="region of interest" description="Disordered" evidence="1">
    <location>
        <begin position="847"/>
        <end position="877"/>
    </location>
</feature>
<evidence type="ECO:0000256" key="1">
    <source>
        <dbReference type="SAM" id="MobiDB-lite"/>
    </source>
</evidence>
<evidence type="ECO:0000259" key="2">
    <source>
        <dbReference type="Pfam" id="PF05641"/>
    </source>
</evidence>
<organism evidence="3 4">
    <name type="scientific">Triticum turgidum subsp. durum</name>
    <name type="common">Durum wheat</name>
    <name type="synonym">Triticum durum</name>
    <dbReference type="NCBI Taxonomy" id="4567"/>
    <lineage>
        <taxon>Eukaryota</taxon>
        <taxon>Viridiplantae</taxon>
        <taxon>Streptophyta</taxon>
        <taxon>Embryophyta</taxon>
        <taxon>Tracheophyta</taxon>
        <taxon>Spermatophyta</taxon>
        <taxon>Magnoliopsida</taxon>
        <taxon>Liliopsida</taxon>
        <taxon>Poales</taxon>
        <taxon>Poaceae</taxon>
        <taxon>BOP clade</taxon>
        <taxon>Pooideae</taxon>
        <taxon>Triticodae</taxon>
        <taxon>Triticeae</taxon>
        <taxon>Triticinae</taxon>
        <taxon>Triticum</taxon>
    </lineage>
</organism>
<feature type="compositionally biased region" description="Polar residues" evidence="1">
    <location>
        <begin position="866"/>
        <end position="875"/>
    </location>
</feature>
<feature type="region of interest" description="Disordered" evidence="1">
    <location>
        <begin position="495"/>
        <end position="516"/>
    </location>
</feature>
<dbReference type="EMBL" id="LT934111">
    <property type="protein sequence ID" value="VAH06408.1"/>
    <property type="molecule type" value="Genomic_DNA"/>
</dbReference>
<proteinExistence type="predicted"/>
<feature type="region of interest" description="Disordered" evidence="1">
    <location>
        <begin position="1437"/>
        <end position="1505"/>
    </location>
</feature>
<name>A0A9R0UVI4_TRITD</name>
<feature type="compositionally biased region" description="Low complexity" evidence="1">
    <location>
        <begin position="138"/>
        <end position="152"/>
    </location>
</feature>
<feature type="region of interest" description="Disordered" evidence="1">
    <location>
        <begin position="724"/>
        <end position="816"/>
    </location>
</feature>
<feature type="compositionally biased region" description="Low complexity" evidence="1">
    <location>
        <begin position="847"/>
        <end position="856"/>
    </location>
</feature>
<dbReference type="PANTHER" id="PTHR48429:SF1">
    <property type="entry name" value="AGENET DOMAIN-CONTAINING PROTEIN"/>
    <property type="match status" value="1"/>
</dbReference>
<gene>
    <name evidence="3" type="ORF">TRITD_1Av1G141790</name>
</gene>
<feature type="region of interest" description="Disordered" evidence="1">
    <location>
        <begin position="624"/>
        <end position="659"/>
    </location>
</feature>
<feature type="domain" description="Agenet-like" evidence="2">
    <location>
        <begin position="1518"/>
        <end position="1582"/>
    </location>
</feature>
<accession>A0A9R0UVI4</accession>
<feature type="compositionally biased region" description="Polar residues" evidence="1">
    <location>
        <begin position="1466"/>
        <end position="1478"/>
    </location>
</feature>
<reference evidence="3 4" key="1">
    <citation type="submission" date="2017-09" db="EMBL/GenBank/DDBJ databases">
        <authorList>
            <consortium name="International Durum Wheat Genome Sequencing Consortium (IDWGSC)"/>
            <person name="Milanesi L."/>
        </authorList>
    </citation>
    <scope>NUCLEOTIDE SEQUENCE [LARGE SCALE GENOMIC DNA]</scope>
    <source>
        <strain evidence="4">cv. Svevo</strain>
    </source>
</reference>
<feature type="region of interest" description="Disordered" evidence="1">
    <location>
        <begin position="130"/>
        <end position="178"/>
    </location>
</feature>
<protein>
    <recommendedName>
        <fullName evidence="2">Agenet-like domain-containing protein</fullName>
    </recommendedName>
</protein>